<proteinExistence type="predicted"/>
<evidence type="ECO:0000256" key="2">
    <source>
        <dbReference type="SAM" id="SignalP"/>
    </source>
</evidence>
<evidence type="ECO:0000256" key="1">
    <source>
        <dbReference type="SAM" id="MobiDB-lite"/>
    </source>
</evidence>
<keyword evidence="4" id="KW-1185">Reference proteome</keyword>
<feature type="region of interest" description="Disordered" evidence="1">
    <location>
        <begin position="591"/>
        <end position="617"/>
    </location>
</feature>
<feature type="compositionally biased region" description="Polar residues" evidence="1">
    <location>
        <begin position="759"/>
        <end position="780"/>
    </location>
</feature>
<feature type="region of interest" description="Disordered" evidence="1">
    <location>
        <begin position="173"/>
        <end position="322"/>
    </location>
</feature>
<feature type="region of interest" description="Disordered" evidence="1">
    <location>
        <begin position="753"/>
        <end position="918"/>
    </location>
</feature>
<evidence type="ECO:0000313" key="3">
    <source>
        <dbReference type="EMBL" id="ORZ10293.1"/>
    </source>
</evidence>
<organism evidence="3 4">
    <name type="scientific">Lobosporangium transversale</name>
    <dbReference type="NCBI Taxonomy" id="64571"/>
    <lineage>
        <taxon>Eukaryota</taxon>
        <taxon>Fungi</taxon>
        <taxon>Fungi incertae sedis</taxon>
        <taxon>Mucoromycota</taxon>
        <taxon>Mortierellomycotina</taxon>
        <taxon>Mortierellomycetes</taxon>
        <taxon>Mortierellales</taxon>
        <taxon>Mortierellaceae</taxon>
        <taxon>Lobosporangium</taxon>
    </lineage>
</organism>
<feature type="compositionally biased region" description="Polar residues" evidence="1">
    <location>
        <begin position="295"/>
        <end position="313"/>
    </location>
</feature>
<feature type="compositionally biased region" description="Polar residues" evidence="1">
    <location>
        <begin position="178"/>
        <end position="192"/>
    </location>
</feature>
<accession>A0A1Y2GGL1</accession>
<keyword evidence="2" id="KW-0732">Signal</keyword>
<feature type="signal peptide" evidence="2">
    <location>
        <begin position="1"/>
        <end position="18"/>
    </location>
</feature>
<dbReference type="OrthoDB" id="2448871at2759"/>
<name>A0A1Y2GGL1_9FUNG</name>
<feature type="compositionally biased region" description="Polar residues" evidence="1">
    <location>
        <begin position="223"/>
        <end position="272"/>
    </location>
</feature>
<feature type="compositionally biased region" description="Basic and acidic residues" evidence="1">
    <location>
        <begin position="689"/>
        <end position="708"/>
    </location>
</feature>
<feature type="region of interest" description="Disordered" evidence="1">
    <location>
        <begin position="447"/>
        <end position="523"/>
    </location>
</feature>
<feature type="chain" id="PRO_5012440744" evidence="2">
    <location>
        <begin position="19"/>
        <end position="918"/>
    </location>
</feature>
<feature type="compositionally biased region" description="Polar residues" evidence="1">
    <location>
        <begin position="815"/>
        <end position="868"/>
    </location>
</feature>
<dbReference type="EMBL" id="MCFF01000031">
    <property type="protein sequence ID" value="ORZ10293.1"/>
    <property type="molecule type" value="Genomic_DNA"/>
</dbReference>
<feature type="compositionally biased region" description="Basic and acidic residues" evidence="1">
    <location>
        <begin position="781"/>
        <end position="792"/>
    </location>
</feature>
<dbReference type="InParanoid" id="A0A1Y2GGL1"/>
<dbReference type="RefSeq" id="XP_021879200.1">
    <property type="nucleotide sequence ID" value="XM_022030340.1"/>
</dbReference>
<feature type="compositionally biased region" description="Basic and acidic residues" evidence="1">
    <location>
        <begin position="373"/>
        <end position="383"/>
    </location>
</feature>
<dbReference type="AlphaFoldDB" id="A0A1Y2GGL1"/>
<feature type="compositionally biased region" description="Polar residues" evidence="1">
    <location>
        <begin position="200"/>
        <end position="210"/>
    </location>
</feature>
<feature type="compositionally biased region" description="Polar residues" evidence="1">
    <location>
        <begin position="800"/>
        <end position="809"/>
    </location>
</feature>
<feature type="region of interest" description="Disordered" evidence="1">
    <location>
        <begin position="108"/>
        <end position="153"/>
    </location>
</feature>
<dbReference type="GeneID" id="33572182"/>
<feature type="compositionally biased region" description="Polar residues" evidence="1">
    <location>
        <begin position="138"/>
        <end position="152"/>
    </location>
</feature>
<reference evidence="3 4" key="1">
    <citation type="submission" date="2016-07" db="EMBL/GenBank/DDBJ databases">
        <title>Pervasive Adenine N6-methylation of Active Genes in Fungi.</title>
        <authorList>
            <consortium name="DOE Joint Genome Institute"/>
            <person name="Mondo S.J."/>
            <person name="Dannebaum R.O."/>
            <person name="Kuo R.C."/>
            <person name="Labutti K."/>
            <person name="Haridas S."/>
            <person name="Kuo A."/>
            <person name="Salamov A."/>
            <person name="Ahrendt S.R."/>
            <person name="Lipzen A."/>
            <person name="Sullivan W."/>
            <person name="Andreopoulos W.B."/>
            <person name="Clum A."/>
            <person name="Lindquist E."/>
            <person name="Daum C."/>
            <person name="Ramamoorthy G.K."/>
            <person name="Gryganskyi A."/>
            <person name="Culley D."/>
            <person name="Magnuson J.K."/>
            <person name="James T.Y."/>
            <person name="O'Malley M.A."/>
            <person name="Stajich J.E."/>
            <person name="Spatafora J.W."/>
            <person name="Visel A."/>
            <person name="Grigoriev I.V."/>
        </authorList>
    </citation>
    <scope>NUCLEOTIDE SEQUENCE [LARGE SCALE GENOMIC DNA]</scope>
    <source>
        <strain evidence="3 4">NRRL 3116</strain>
    </source>
</reference>
<gene>
    <name evidence="3" type="ORF">BCR41DRAFT_423846</name>
</gene>
<feature type="compositionally biased region" description="Polar residues" evidence="1">
    <location>
        <begin position="604"/>
        <end position="613"/>
    </location>
</feature>
<protein>
    <submittedName>
        <fullName evidence="3">Uncharacterized protein</fullName>
    </submittedName>
</protein>
<evidence type="ECO:0000313" key="4">
    <source>
        <dbReference type="Proteomes" id="UP000193648"/>
    </source>
</evidence>
<feature type="region of interest" description="Disordered" evidence="1">
    <location>
        <begin position="646"/>
        <end position="716"/>
    </location>
</feature>
<comment type="caution">
    <text evidence="3">The sequence shown here is derived from an EMBL/GenBank/DDBJ whole genome shotgun (WGS) entry which is preliminary data.</text>
</comment>
<sequence>MVFRSCLLFLSLILMTEGKRILPLSTLNWIQSERKSAKAKTIQTRLIPFLDSHDQENCDPINIYNLSSHKGSLQVVQRHFSSTSASATSTGTLSSNTRYLKQSLLTNSMAKDKGDSSGGDSLSNRDATTKVASKRMTRGSSKASNNETNNNPEPLAAIQQKVSKFQPKIDSLLPRMLNKNTPPATSVSVSKARTNEKTLPETSKPATGSSKAAAVAAARATKDPQTSSKLKSPAEVTNKSTNNIIGKSTNPATPTQKNKTKKASNSPITSIASLIPKGSRAKPLPPQKAPDQRDSTGSASVATSEKFTSPARSTRSRIKDQPEQVIILSSSIPSSPSHIGNVFSWEETENNDVSATSPEEVDIGLVQPKEDVSRAPSHDEDHNTGLITSQKARSSHRATATPAKIPSIISINSAQSDTFASVTPSVHVDRITDWMGEVKEALRHDTDDATKPLQQTALTPRITEPRTVSTKKQEEPAVMEPKPREIRKPVFSRPPPAIPRHQGATTNSKPPQLPDPASAPQDTVISSLGEEDSFLDVDAVPERSTNKEKRVLVEGSFPSVPPVPLFHEASNMGDSKTELALASATSSKVTTNLDPYNDDDISTVVGQQPTQGSIMEASSLPSFVYAKDKNEEIDEEEIEKEEEYYANVREPSLEPSLPSALTSSCLQELGLRKRRHSEEGPGNQGKRQVGRERSPAHEDENSSSHEEDIILAQEDAFPQSIASVPVSFASTASPIEPSSYSVLEAPEYAYALPERTRQSRQGQDQSQLGQGNWATQQSRSQDTHDSLREIRAHSFPSPPSQVSFTSLPTMPTMPSMETFQSQPEEGSLSQPRSSGDENQIQSIQSYDNSWSKVQSGQKRSTPSEDQSITTLPSPLPTLPTMPSFPLDELSENEAEASPSLIVIDSQSQQRQTLEDDVS</sequence>
<dbReference type="Proteomes" id="UP000193648">
    <property type="component" value="Unassembled WGS sequence"/>
</dbReference>
<feature type="region of interest" description="Disordered" evidence="1">
    <location>
        <begin position="373"/>
        <end position="401"/>
    </location>
</feature>
<feature type="compositionally biased region" description="Basic and acidic residues" evidence="1">
    <location>
        <begin position="471"/>
        <end position="488"/>
    </location>
</feature>